<dbReference type="WBParaSite" id="HNAJ_0000420001-mRNA-1">
    <property type="protein sequence ID" value="HNAJ_0000420001-mRNA-1"/>
    <property type="gene ID" value="HNAJ_0000420001"/>
</dbReference>
<dbReference type="AlphaFoldDB" id="A0A0R3TAW1"/>
<name>A0A0R3TAW1_RODNA</name>
<dbReference type="GO" id="GO:0003676">
    <property type="term" value="F:nucleic acid binding"/>
    <property type="evidence" value="ECO:0007669"/>
    <property type="project" value="InterPro"/>
</dbReference>
<dbReference type="SUPFAM" id="SSF53098">
    <property type="entry name" value="Ribonuclease H-like"/>
    <property type="match status" value="1"/>
</dbReference>
<dbReference type="InterPro" id="IPR036397">
    <property type="entry name" value="RNaseH_sf"/>
</dbReference>
<dbReference type="Gene3D" id="3.30.420.10">
    <property type="entry name" value="Ribonuclease H-like superfamily/Ribonuclease H"/>
    <property type="match status" value="1"/>
</dbReference>
<sequence>LGSIHMRTTAYHPEGKGLVERFHRQLKSAIIATSASVNWAERLFIILLTFR</sequence>
<protein>
    <submittedName>
        <fullName evidence="1">Integrase catalytic domain-containing protein</fullName>
    </submittedName>
</protein>
<accession>A0A0R3TAW1</accession>
<reference evidence="1" key="1">
    <citation type="submission" date="2017-02" db="UniProtKB">
        <authorList>
            <consortium name="WormBaseParasite"/>
        </authorList>
    </citation>
    <scope>IDENTIFICATION</scope>
</reference>
<organism evidence="1">
    <name type="scientific">Rodentolepis nana</name>
    <name type="common">Dwarf tapeworm</name>
    <name type="synonym">Hymenolepis nana</name>
    <dbReference type="NCBI Taxonomy" id="102285"/>
    <lineage>
        <taxon>Eukaryota</taxon>
        <taxon>Metazoa</taxon>
        <taxon>Spiralia</taxon>
        <taxon>Lophotrochozoa</taxon>
        <taxon>Platyhelminthes</taxon>
        <taxon>Cestoda</taxon>
        <taxon>Eucestoda</taxon>
        <taxon>Cyclophyllidea</taxon>
        <taxon>Hymenolepididae</taxon>
        <taxon>Rodentolepis</taxon>
    </lineage>
</organism>
<dbReference type="InterPro" id="IPR012337">
    <property type="entry name" value="RNaseH-like_sf"/>
</dbReference>
<evidence type="ECO:0000313" key="1">
    <source>
        <dbReference type="WBParaSite" id="HNAJ_0000420001-mRNA-1"/>
    </source>
</evidence>
<proteinExistence type="predicted"/>